<dbReference type="PANTHER" id="PTHR10302:SF27">
    <property type="entry name" value="SINGLE-STRANDED DNA-BINDING PROTEIN"/>
    <property type="match status" value="1"/>
</dbReference>
<dbReference type="InterPro" id="IPR011344">
    <property type="entry name" value="ssDNA-bd"/>
</dbReference>
<dbReference type="SUPFAM" id="SSF50249">
    <property type="entry name" value="Nucleic acid-binding proteins"/>
    <property type="match status" value="1"/>
</dbReference>
<keyword evidence="1 2" id="KW-0238">DNA-binding</keyword>
<sequence>MASLNRIFLIGNLTKDPELRYTPSGIAVANLRIAVNRRFRDKNGEQKEETCFITVVVWDKQAEACNQYLRKGSAVFTEGRLQSRSWDAPDGTKRNTIEVRADRVQFLATQRQASEKPAGSGNVSAEEPRVGYESRNEEDSSDDTSWAGNEE</sequence>
<dbReference type="GO" id="GO:0009295">
    <property type="term" value="C:nucleoid"/>
    <property type="evidence" value="ECO:0007669"/>
    <property type="project" value="TreeGrafter"/>
</dbReference>
<feature type="region of interest" description="Disordered" evidence="4">
    <location>
        <begin position="108"/>
        <end position="151"/>
    </location>
</feature>
<organism evidence="5 6">
    <name type="scientific">Candidatus Ghiorseimicrobium undicola</name>
    <dbReference type="NCBI Taxonomy" id="1974746"/>
    <lineage>
        <taxon>Bacteria</taxon>
        <taxon>Pseudomonadati</taxon>
        <taxon>Candidatus Omnitrophota</taxon>
        <taxon>Candidatus Ghiorseimicrobium</taxon>
    </lineage>
</organism>
<comment type="subunit">
    <text evidence="2">Homotetramer.</text>
</comment>
<accession>A0A2H0LZN7</accession>
<reference evidence="5 6" key="1">
    <citation type="submission" date="2017-09" db="EMBL/GenBank/DDBJ databases">
        <title>Depth-based differentiation of microbial function through sediment-hosted aquifers and enrichment of novel symbionts in the deep terrestrial subsurface.</title>
        <authorList>
            <person name="Probst A.J."/>
            <person name="Ladd B."/>
            <person name="Jarett J.K."/>
            <person name="Geller-Mcgrath D.E."/>
            <person name="Sieber C.M."/>
            <person name="Emerson J.B."/>
            <person name="Anantharaman K."/>
            <person name="Thomas B.C."/>
            <person name="Malmstrom R."/>
            <person name="Stieglmeier M."/>
            <person name="Klingl A."/>
            <person name="Woyke T."/>
            <person name="Ryan C.M."/>
            <person name="Banfield J.F."/>
        </authorList>
    </citation>
    <scope>NUCLEOTIDE SEQUENCE [LARGE SCALE GENOMIC DNA]</scope>
    <source>
        <strain evidence="5">CG11_big_fil_rev_8_21_14_0_20_42_13</strain>
    </source>
</reference>
<feature type="compositionally biased region" description="Basic and acidic residues" evidence="4">
    <location>
        <begin position="126"/>
        <end position="138"/>
    </location>
</feature>
<evidence type="ECO:0000313" key="6">
    <source>
        <dbReference type="Proteomes" id="UP000229641"/>
    </source>
</evidence>
<evidence type="ECO:0000256" key="1">
    <source>
        <dbReference type="ARBA" id="ARBA00023125"/>
    </source>
</evidence>
<dbReference type="NCBIfam" id="TIGR00621">
    <property type="entry name" value="ssb"/>
    <property type="match status" value="1"/>
</dbReference>
<dbReference type="GO" id="GO:0006260">
    <property type="term" value="P:DNA replication"/>
    <property type="evidence" value="ECO:0007669"/>
    <property type="project" value="InterPro"/>
</dbReference>
<evidence type="ECO:0000256" key="3">
    <source>
        <dbReference type="PIRNR" id="PIRNR002070"/>
    </source>
</evidence>
<dbReference type="PANTHER" id="PTHR10302">
    <property type="entry name" value="SINGLE-STRANDED DNA-BINDING PROTEIN"/>
    <property type="match status" value="1"/>
</dbReference>
<dbReference type="Pfam" id="PF00436">
    <property type="entry name" value="SSB"/>
    <property type="match status" value="1"/>
</dbReference>
<dbReference type="PROSITE" id="PS50935">
    <property type="entry name" value="SSB"/>
    <property type="match status" value="1"/>
</dbReference>
<dbReference type="InterPro" id="IPR012340">
    <property type="entry name" value="NA-bd_OB-fold"/>
</dbReference>
<proteinExistence type="inferred from homology"/>
<dbReference type="Gene3D" id="2.40.50.140">
    <property type="entry name" value="Nucleic acid-binding proteins"/>
    <property type="match status" value="1"/>
</dbReference>
<evidence type="ECO:0000256" key="4">
    <source>
        <dbReference type="SAM" id="MobiDB-lite"/>
    </source>
</evidence>
<evidence type="ECO:0000256" key="2">
    <source>
        <dbReference type="HAMAP-Rule" id="MF_00984"/>
    </source>
</evidence>
<protein>
    <recommendedName>
        <fullName evidence="2 3">Single-stranded DNA-binding protein</fullName>
        <shortName evidence="2">SSB</shortName>
    </recommendedName>
</protein>
<dbReference type="EMBL" id="PCWA01000015">
    <property type="protein sequence ID" value="PIQ89847.1"/>
    <property type="molecule type" value="Genomic_DNA"/>
</dbReference>
<name>A0A2H0LZN7_9BACT</name>
<evidence type="ECO:0000313" key="5">
    <source>
        <dbReference type="EMBL" id="PIQ89847.1"/>
    </source>
</evidence>
<gene>
    <name evidence="5" type="ORF">COV72_01240</name>
</gene>
<comment type="caution">
    <text evidence="5">The sequence shown here is derived from an EMBL/GenBank/DDBJ whole genome shotgun (WGS) entry which is preliminary data.</text>
</comment>
<dbReference type="PIRSF" id="PIRSF002070">
    <property type="entry name" value="SSB"/>
    <property type="match status" value="1"/>
</dbReference>
<dbReference type="CDD" id="cd04496">
    <property type="entry name" value="SSB_OBF"/>
    <property type="match status" value="1"/>
</dbReference>
<dbReference type="Proteomes" id="UP000229641">
    <property type="component" value="Unassembled WGS sequence"/>
</dbReference>
<dbReference type="GO" id="GO:0003697">
    <property type="term" value="F:single-stranded DNA binding"/>
    <property type="evidence" value="ECO:0007669"/>
    <property type="project" value="UniProtKB-UniRule"/>
</dbReference>
<dbReference type="AlphaFoldDB" id="A0A2H0LZN7"/>
<comment type="caution">
    <text evidence="2">Lacks conserved residue(s) required for the propagation of feature annotation.</text>
</comment>
<dbReference type="InterPro" id="IPR000424">
    <property type="entry name" value="Primosome_PriB/ssb"/>
</dbReference>
<dbReference type="HAMAP" id="MF_00984">
    <property type="entry name" value="SSB"/>
    <property type="match status" value="1"/>
</dbReference>